<protein>
    <submittedName>
        <fullName evidence="1">Uncharacterized protein</fullName>
    </submittedName>
</protein>
<organism evidence="1">
    <name type="scientific">uncultured marine virus</name>
    <dbReference type="NCBI Taxonomy" id="186617"/>
    <lineage>
        <taxon>Viruses</taxon>
        <taxon>environmental samples</taxon>
    </lineage>
</organism>
<reference evidence="1" key="2">
    <citation type="submission" date="2015-03" db="EMBL/GenBank/DDBJ databases">
        <authorList>
            <person name="Chow C.-E.T."/>
            <person name="Winget D.M."/>
            <person name="White R.A.III."/>
            <person name="Hallam S.J."/>
            <person name="Suttle C.A."/>
        </authorList>
    </citation>
    <scope>NUCLEOTIDE SEQUENCE</scope>
    <source>
        <strain evidence="1">Anoxic3_4</strain>
    </source>
</reference>
<reference evidence="1" key="1">
    <citation type="journal article" date="2015" name="Front. Microbiol.">
        <title>Combining genomic sequencing methods to explore viral diversity and reveal potential virus-host interactions.</title>
        <authorList>
            <person name="Chow C.E."/>
            <person name="Winget D.M."/>
            <person name="White R.A.III."/>
            <person name="Hallam S.J."/>
            <person name="Suttle C.A."/>
        </authorList>
    </citation>
    <scope>NUCLEOTIDE SEQUENCE</scope>
    <source>
        <strain evidence="1">Anoxic3_4</strain>
    </source>
</reference>
<name>A0A0F7L0U2_9VIRU</name>
<sequence length="60" mass="6815">MYNFAVKLENGLRLAKIANRFIRFSSIGFVSASHSITYRYVNGSSFSSEYAENKSKIFPV</sequence>
<accession>A0A0F7L0U2</accession>
<dbReference type="EMBL" id="KR029579">
    <property type="protein sequence ID" value="AKH46164.1"/>
    <property type="molecule type" value="Genomic_DNA"/>
</dbReference>
<evidence type="ECO:0000313" key="1">
    <source>
        <dbReference type="EMBL" id="AKH46164.1"/>
    </source>
</evidence>
<proteinExistence type="predicted"/>